<feature type="region of interest" description="Disordered" evidence="2">
    <location>
        <begin position="1"/>
        <end position="45"/>
    </location>
</feature>
<evidence type="ECO:0000256" key="2">
    <source>
        <dbReference type="SAM" id="MobiDB-lite"/>
    </source>
</evidence>
<dbReference type="GO" id="GO:0030688">
    <property type="term" value="C:preribosome, small subunit precursor"/>
    <property type="evidence" value="ECO:0007669"/>
    <property type="project" value="TreeGrafter"/>
</dbReference>
<organism evidence="3 4">
    <name type="scientific">Carpediemonas membranifera</name>
    <dbReference type="NCBI Taxonomy" id="201153"/>
    <lineage>
        <taxon>Eukaryota</taxon>
        <taxon>Metamonada</taxon>
        <taxon>Carpediemonas-like organisms</taxon>
        <taxon>Carpediemonas</taxon>
    </lineage>
</organism>
<comment type="similarity">
    <text evidence="1">Belongs to the bystin family.</text>
</comment>
<dbReference type="GO" id="GO:0006364">
    <property type="term" value="P:rRNA processing"/>
    <property type="evidence" value="ECO:0007669"/>
    <property type="project" value="TreeGrafter"/>
</dbReference>
<protein>
    <submittedName>
        <fullName evidence="3">Bystin</fullName>
    </submittedName>
</protein>
<reference evidence="3" key="1">
    <citation type="submission" date="2021-05" db="EMBL/GenBank/DDBJ databases">
        <title>A free-living protist that lacks canonical eukaryotic 1 DNA replication and segregation systems.</title>
        <authorList>
            <person name="Salas-Leiva D.E."/>
            <person name="Tromer E.C."/>
            <person name="Curtis B.A."/>
            <person name="Jerlstrom-Hultqvist J."/>
            <person name="Kolisko M."/>
            <person name="Yi Z."/>
            <person name="Salas-Leiva J.S."/>
            <person name="Gallot-Lavallee L."/>
            <person name="Kops G.J.P.L."/>
            <person name="Archibald J.M."/>
            <person name="Simpson A.G.B."/>
            <person name="Roger A.J."/>
        </authorList>
    </citation>
    <scope>NUCLEOTIDE SEQUENCE</scope>
    <source>
        <strain evidence="3">BICM</strain>
    </source>
</reference>
<dbReference type="InterPro" id="IPR007955">
    <property type="entry name" value="Bystin"/>
</dbReference>
<accession>A0A8J6AXI3</accession>
<feature type="compositionally biased region" description="Basic residues" evidence="2">
    <location>
        <begin position="1"/>
        <end position="10"/>
    </location>
</feature>
<sequence length="375" mass="42653">MAGKRQRKVRRQEPIEKSILRSQYVQPDEQKHRKKRDKNDNVEEMLNSHDMDIIQSLAKELNEEEDQFTIDGRGVADEDDSEEIEDTIVDAEPAAKGLDLGALIAAKMEQKNATVENPSSVSDKIRDMYVDLGKSVLSRYRSGKLPLAFHILPQTKQWPELLELTNPASWTPQATYAVAHKLVSNLKDQNRILHDFLRGVLLEKCIADIEENGKLNHHYYQALRKCLYKPEAFFSGIYLPMAEMEVNKKVAIIVGSVVANYSIPVKFSQVTMYLLATHPDIPFSPISVLLLRILLQKRYKLDTKTIRTLIVFFAEKTPEGPMPLVWQNSLLLFVQSNGDRLTAEQKNTVLSAAGRHRHGAITRLVQQALSGREKE</sequence>
<dbReference type="OrthoDB" id="2192561at2759"/>
<keyword evidence="4" id="KW-1185">Reference proteome</keyword>
<evidence type="ECO:0000313" key="3">
    <source>
        <dbReference type="EMBL" id="KAG9390828.1"/>
    </source>
</evidence>
<dbReference type="GO" id="GO:0005737">
    <property type="term" value="C:cytoplasm"/>
    <property type="evidence" value="ECO:0007669"/>
    <property type="project" value="TreeGrafter"/>
</dbReference>
<dbReference type="Proteomes" id="UP000717585">
    <property type="component" value="Unassembled WGS sequence"/>
</dbReference>
<evidence type="ECO:0000313" key="4">
    <source>
        <dbReference type="Proteomes" id="UP000717585"/>
    </source>
</evidence>
<comment type="caution">
    <text evidence="3">The sequence shown here is derived from an EMBL/GenBank/DDBJ whole genome shotgun (WGS) entry which is preliminary data.</text>
</comment>
<name>A0A8J6AXI3_9EUKA</name>
<dbReference type="EMBL" id="JAHDYR010000062">
    <property type="protein sequence ID" value="KAG9390828.1"/>
    <property type="molecule type" value="Genomic_DNA"/>
</dbReference>
<dbReference type="PANTHER" id="PTHR12821:SF0">
    <property type="entry name" value="BYSTIN"/>
    <property type="match status" value="1"/>
</dbReference>
<dbReference type="Pfam" id="PF05291">
    <property type="entry name" value="Bystin"/>
    <property type="match status" value="1"/>
</dbReference>
<proteinExistence type="inferred from homology"/>
<dbReference type="AlphaFoldDB" id="A0A8J6AXI3"/>
<gene>
    <name evidence="3" type="ORF">J8273_7087</name>
</gene>
<dbReference type="GO" id="GO:0005730">
    <property type="term" value="C:nucleolus"/>
    <property type="evidence" value="ECO:0007669"/>
    <property type="project" value="TreeGrafter"/>
</dbReference>
<dbReference type="PANTHER" id="PTHR12821">
    <property type="entry name" value="BYSTIN"/>
    <property type="match status" value="1"/>
</dbReference>
<evidence type="ECO:0000256" key="1">
    <source>
        <dbReference type="ARBA" id="ARBA00007114"/>
    </source>
</evidence>
<dbReference type="GO" id="GO:0030515">
    <property type="term" value="F:snoRNA binding"/>
    <property type="evidence" value="ECO:0007669"/>
    <property type="project" value="TreeGrafter"/>
</dbReference>